<feature type="compositionally biased region" description="Basic and acidic residues" evidence="1">
    <location>
        <begin position="62"/>
        <end position="78"/>
    </location>
</feature>
<accession>A0AAV7P0J2</accession>
<gene>
    <name evidence="2" type="ORF">NDU88_007329</name>
</gene>
<proteinExistence type="predicted"/>
<dbReference type="Proteomes" id="UP001066276">
    <property type="component" value="Chromosome 8"/>
</dbReference>
<keyword evidence="3" id="KW-1185">Reference proteome</keyword>
<comment type="caution">
    <text evidence="2">The sequence shown here is derived from an EMBL/GenBank/DDBJ whole genome shotgun (WGS) entry which is preliminary data.</text>
</comment>
<dbReference type="EMBL" id="JANPWB010000012">
    <property type="protein sequence ID" value="KAJ1119143.1"/>
    <property type="molecule type" value="Genomic_DNA"/>
</dbReference>
<evidence type="ECO:0000313" key="2">
    <source>
        <dbReference type="EMBL" id="KAJ1119143.1"/>
    </source>
</evidence>
<dbReference type="AlphaFoldDB" id="A0AAV7P0J2"/>
<protein>
    <submittedName>
        <fullName evidence="2">Uncharacterized protein</fullName>
    </submittedName>
</protein>
<organism evidence="2 3">
    <name type="scientific">Pleurodeles waltl</name>
    <name type="common">Iberian ribbed newt</name>
    <dbReference type="NCBI Taxonomy" id="8319"/>
    <lineage>
        <taxon>Eukaryota</taxon>
        <taxon>Metazoa</taxon>
        <taxon>Chordata</taxon>
        <taxon>Craniata</taxon>
        <taxon>Vertebrata</taxon>
        <taxon>Euteleostomi</taxon>
        <taxon>Amphibia</taxon>
        <taxon>Batrachia</taxon>
        <taxon>Caudata</taxon>
        <taxon>Salamandroidea</taxon>
        <taxon>Salamandridae</taxon>
        <taxon>Pleurodelinae</taxon>
        <taxon>Pleurodeles</taxon>
    </lineage>
</organism>
<evidence type="ECO:0000313" key="3">
    <source>
        <dbReference type="Proteomes" id="UP001066276"/>
    </source>
</evidence>
<sequence>MRASDPYVLRAGTNHIPLLGDGRQRQRSCAVTWASNCNEEEDRSEEEEDRRDDLGGASDGSSKGKEEKRSRRYGKDSLDGGQTKTSREDRENVGSVAGRHRGPGGHALDLRPRSGKIMAPASAWAELSSIREVEGRIRDGEGGEE</sequence>
<evidence type="ECO:0000256" key="1">
    <source>
        <dbReference type="SAM" id="MobiDB-lite"/>
    </source>
</evidence>
<feature type="compositionally biased region" description="Polar residues" evidence="1">
    <location>
        <begin position="27"/>
        <end position="37"/>
    </location>
</feature>
<feature type="compositionally biased region" description="Acidic residues" evidence="1">
    <location>
        <begin position="38"/>
        <end position="50"/>
    </location>
</feature>
<reference evidence="2" key="1">
    <citation type="journal article" date="2022" name="bioRxiv">
        <title>Sequencing and chromosome-scale assembly of the giantPleurodeles waltlgenome.</title>
        <authorList>
            <person name="Brown T."/>
            <person name="Elewa A."/>
            <person name="Iarovenko S."/>
            <person name="Subramanian E."/>
            <person name="Araus A.J."/>
            <person name="Petzold A."/>
            <person name="Susuki M."/>
            <person name="Suzuki K.-i.T."/>
            <person name="Hayashi T."/>
            <person name="Toyoda A."/>
            <person name="Oliveira C."/>
            <person name="Osipova E."/>
            <person name="Leigh N.D."/>
            <person name="Simon A."/>
            <person name="Yun M.H."/>
        </authorList>
    </citation>
    <scope>NUCLEOTIDE SEQUENCE</scope>
    <source>
        <strain evidence="2">20211129_DDA</strain>
        <tissue evidence="2">Liver</tissue>
    </source>
</reference>
<feature type="region of interest" description="Disordered" evidence="1">
    <location>
        <begin position="1"/>
        <end position="114"/>
    </location>
</feature>
<name>A0AAV7P0J2_PLEWA</name>